<name>A0A1S7UIU9_ROSNE</name>
<proteinExistence type="predicted"/>
<protein>
    <submittedName>
        <fullName evidence="2">Uncharacterized protein</fullName>
    </submittedName>
</protein>
<evidence type="ECO:0000313" key="3">
    <source>
        <dbReference type="Proteomes" id="UP000054516"/>
    </source>
</evidence>
<feature type="chain" id="PRO_5012616710" evidence="1">
    <location>
        <begin position="20"/>
        <end position="189"/>
    </location>
</feature>
<evidence type="ECO:0000313" key="2">
    <source>
        <dbReference type="EMBL" id="GAP83175.1"/>
    </source>
</evidence>
<sequence length="189" mass="20720">MKFATTFASLALAAGTVAAQDDEYIDINWDWTGSGKIYLVEGYGTWRAQYVTAVTGIPVGCLNENGNLVADEGDNCAVFYVDGYPGEQLRTKKNDYLCGYIDYFNCIGDGYPGLTTLWTYVIPPPTYISGYIPGVDSTAIFTWFVDHTPTNATEEVPLEFRLPVNPDDPTTNPPPGASTFGVVMQWIPQ</sequence>
<gene>
    <name evidence="2" type="ORF">SAMD00023353_0401830</name>
</gene>
<dbReference type="OrthoDB" id="4627797at2759"/>
<dbReference type="Proteomes" id="UP000054516">
    <property type="component" value="Unassembled WGS sequence"/>
</dbReference>
<keyword evidence="3" id="KW-1185">Reference proteome</keyword>
<accession>A0A1S7UIU9</accession>
<reference evidence="2" key="1">
    <citation type="submission" date="2016-03" db="EMBL/GenBank/DDBJ databases">
        <title>Draft genome sequence of Rosellinia necatrix.</title>
        <authorList>
            <person name="Kanematsu S."/>
        </authorList>
    </citation>
    <scope>NUCLEOTIDE SEQUENCE [LARGE SCALE GENOMIC DNA]</scope>
    <source>
        <strain evidence="2">W97</strain>
    </source>
</reference>
<organism evidence="2">
    <name type="scientific">Rosellinia necatrix</name>
    <name type="common">White root-rot fungus</name>
    <dbReference type="NCBI Taxonomy" id="77044"/>
    <lineage>
        <taxon>Eukaryota</taxon>
        <taxon>Fungi</taxon>
        <taxon>Dikarya</taxon>
        <taxon>Ascomycota</taxon>
        <taxon>Pezizomycotina</taxon>
        <taxon>Sordariomycetes</taxon>
        <taxon>Xylariomycetidae</taxon>
        <taxon>Xylariales</taxon>
        <taxon>Xylariaceae</taxon>
        <taxon>Rosellinia</taxon>
    </lineage>
</organism>
<keyword evidence="1" id="KW-0732">Signal</keyword>
<evidence type="ECO:0000256" key="1">
    <source>
        <dbReference type="SAM" id="SignalP"/>
    </source>
</evidence>
<dbReference type="EMBL" id="DF977449">
    <property type="protein sequence ID" value="GAP83175.1"/>
    <property type="molecule type" value="Genomic_DNA"/>
</dbReference>
<feature type="signal peptide" evidence="1">
    <location>
        <begin position="1"/>
        <end position="19"/>
    </location>
</feature>
<dbReference type="AlphaFoldDB" id="A0A1S7UIU9"/>